<sequence length="257" mass="30084">MKVSIVIPTYKRPDYLERLLNSISNQTFKSYEIIVVDDNSPNRSEYDQLVTKYIKIFDKFRFLRNDENKGAPYSRNRGIKLAKYDFIALVDDDDEWLPEKLEKQIEMFSNGDEKLGIVYTWTDTVNSEKEVLHQYRNIVEGSPKKEILKGCFIPSPSVMVKKSHIISAGLFDENLPSCQDWDMWTRMILDGSECRVVKSVQTLYYKHDSGSIGLSKKAYLGFKIYFKKHAISAFRTNPIIAAYYLYQYLRMSIRKEV</sequence>
<dbReference type="InterPro" id="IPR001173">
    <property type="entry name" value="Glyco_trans_2-like"/>
</dbReference>
<comment type="caution">
    <text evidence="2">The sequence shown here is derived from an EMBL/GenBank/DDBJ whole genome shotgun (WGS) entry which is preliminary data.</text>
</comment>
<dbReference type="PANTHER" id="PTHR43685:SF2">
    <property type="entry name" value="GLYCOSYLTRANSFERASE 2-LIKE DOMAIN-CONTAINING PROTEIN"/>
    <property type="match status" value="1"/>
</dbReference>
<accession>A0A368W0G9</accession>
<feature type="domain" description="Glycosyltransferase 2-like" evidence="1">
    <location>
        <begin position="4"/>
        <end position="134"/>
    </location>
</feature>
<evidence type="ECO:0000313" key="3">
    <source>
        <dbReference type="Proteomes" id="UP000252415"/>
    </source>
</evidence>
<dbReference type="CDD" id="cd00761">
    <property type="entry name" value="Glyco_tranf_GTA_type"/>
    <property type="match status" value="1"/>
</dbReference>
<gene>
    <name evidence="2" type="ORF">DFP97_10784</name>
</gene>
<keyword evidence="2" id="KW-0808">Transferase</keyword>
<dbReference type="InterPro" id="IPR029044">
    <property type="entry name" value="Nucleotide-diphossugar_trans"/>
</dbReference>
<protein>
    <submittedName>
        <fullName evidence="2">GT2 family glycosyltransferase</fullName>
    </submittedName>
</protein>
<dbReference type="SUPFAM" id="SSF53448">
    <property type="entry name" value="Nucleotide-diphospho-sugar transferases"/>
    <property type="match status" value="1"/>
</dbReference>
<organism evidence="2 3">
    <name type="scientific">Paenibacillus prosopidis</name>
    <dbReference type="NCBI Taxonomy" id="630520"/>
    <lineage>
        <taxon>Bacteria</taxon>
        <taxon>Bacillati</taxon>
        <taxon>Bacillota</taxon>
        <taxon>Bacilli</taxon>
        <taxon>Bacillales</taxon>
        <taxon>Paenibacillaceae</taxon>
        <taxon>Paenibacillus</taxon>
    </lineage>
</organism>
<dbReference type="Pfam" id="PF00535">
    <property type="entry name" value="Glycos_transf_2"/>
    <property type="match status" value="1"/>
</dbReference>
<dbReference type="EMBL" id="QPJD01000007">
    <property type="protein sequence ID" value="RCW47884.1"/>
    <property type="molecule type" value="Genomic_DNA"/>
</dbReference>
<dbReference type="Proteomes" id="UP000252415">
    <property type="component" value="Unassembled WGS sequence"/>
</dbReference>
<dbReference type="OrthoDB" id="9785185at2"/>
<dbReference type="AlphaFoldDB" id="A0A368W0G9"/>
<name>A0A368W0G9_9BACL</name>
<dbReference type="InterPro" id="IPR050834">
    <property type="entry name" value="Glycosyltransf_2"/>
</dbReference>
<dbReference type="Gene3D" id="3.90.550.10">
    <property type="entry name" value="Spore Coat Polysaccharide Biosynthesis Protein SpsA, Chain A"/>
    <property type="match status" value="1"/>
</dbReference>
<evidence type="ECO:0000313" key="2">
    <source>
        <dbReference type="EMBL" id="RCW47884.1"/>
    </source>
</evidence>
<dbReference type="PANTHER" id="PTHR43685">
    <property type="entry name" value="GLYCOSYLTRANSFERASE"/>
    <property type="match status" value="1"/>
</dbReference>
<dbReference type="GO" id="GO:0016740">
    <property type="term" value="F:transferase activity"/>
    <property type="evidence" value="ECO:0007669"/>
    <property type="project" value="UniProtKB-KW"/>
</dbReference>
<proteinExistence type="predicted"/>
<reference evidence="2 3" key="1">
    <citation type="submission" date="2018-07" db="EMBL/GenBank/DDBJ databases">
        <title>Genomic Encyclopedia of Type Strains, Phase III (KMG-III): the genomes of soil and plant-associated and newly described type strains.</title>
        <authorList>
            <person name="Whitman W."/>
        </authorList>
    </citation>
    <scope>NUCLEOTIDE SEQUENCE [LARGE SCALE GENOMIC DNA]</scope>
    <source>
        <strain evidence="2 3">CECT 7506</strain>
    </source>
</reference>
<evidence type="ECO:0000259" key="1">
    <source>
        <dbReference type="Pfam" id="PF00535"/>
    </source>
</evidence>
<keyword evidence="3" id="KW-1185">Reference proteome</keyword>
<dbReference type="RefSeq" id="WP_114380295.1">
    <property type="nucleotide sequence ID" value="NZ_QPJD01000007.1"/>
</dbReference>